<evidence type="ECO:0000256" key="1">
    <source>
        <dbReference type="SAM" id="SignalP"/>
    </source>
</evidence>
<name>A0A131Z7S0_RHIAP</name>
<feature type="signal peptide" evidence="1">
    <location>
        <begin position="1"/>
        <end position="23"/>
    </location>
</feature>
<protein>
    <submittedName>
        <fullName evidence="2">28 kDa Metastriate family member</fullName>
    </submittedName>
</protein>
<dbReference type="Gene3D" id="3.40.390.10">
    <property type="entry name" value="Collagenase (Catalytic Domain)"/>
    <property type="match status" value="1"/>
</dbReference>
<evidence type="ECO:0000313" key="2">
    <source>
        <dbReference type="EMBL" id="JAP86496.1"/>
    </source>
</evidence>
<proteinExistence type="predicted"/>
<reference evidence="2" key="1">
    <citation type="journal article" date="2016" name="Ticks Tick Borne Dis.">
        <title>De novo assembly and annotation of the salivary gland transcriptome of Rhipicephalus appendiculatus male and female ticks during blood feeding.</title>
        <authorList>
            <person name="de Castro M.H."/>
            <person name="de Klerk D."/>
            <person name="Pienaar R."/>
            <person name="Latif A.A."/>
            <person name="Rees D.J."/>
            <person name="Mans B.J."/>
        </authorList>
    </citation>
    <scope>NUCLEOTIDE SEQUENCE</scope>
    <source>
        <tissue evidence="2">Salivary glands</tissue>
    </source>
</reference>
<organism evidence="2">
    <name type="scientific">Rhipicephalus appendiculatus</name>
    <name type="common">Brown ear tick</name>
    <dbReference type="NCBI Taxonomy" id="34631"/>
    <lineage>
        <taxon>Eukaryota</taxon>
        <taxon>Metazoa</taxon>
        <taxon>Ecdysozoa</taxon>
        <taxon>Arthropoda</taxon>
        <taxon>Chelicerata</taxon>
        <taxon>Arachnida</taxon>
        <taxon>Acari</taxon>
        <taxon>Parasitiformes</taxon>
        <taxon>Ixodida</taxon>
        <taxon>Ixodoidea</taxon>
        <taxon>Ixodidae</taxon>
        <taxon>Rhipicephalinae</taxon>
        <taxon>Rhipicephalus</taxon>
        <taxon>Rhipicephalus</taxon>
    </lineage>
</organism>
<dbReference type="AlphaFoldDB" id="A0A131Z7S0"/>
<accession>A0A131Z7S0</accession>
<feature type="chain" id="PRO_5007286936" evidence="1">
    <location>
        <begin position="24"/>
        <end position="261"/>
    </location>
</feature>
<dbReference type="InterPro" id="IPR024079">
    <property type="entry name" value="MetalloPept_cat_dom_sf"/>
</dbReference>
<keyword evidence="1" id="KW-0732">Signal</keyword>
<dbReference type="GO" id="GO:0008237">
    <property type="term" value="F:metallopeptidase activity"/>
    <property type="evidence" value="ECO:0007669"/>
    <property type="project" value="InterPro"/>
</dbReference>
<sequence length="261" mass="30242">MAKQFTKLFFCFFTLRFPGVIFSVSVGEEGMTVTQEKAPQSREWWNQAPPKRKDQPIGQNVSLRAHIFYDSEYLKRRSQREIIQSRDAENGEDLKGYFQSLFREVQLYFNNQSIMINIEVTHVSEKSFRSQEPSLSEFDAKGSLENLTKYGATLMQPNNTIFYYYTWEENRFKTANTENANGVEYSGADVETNRTFCTDKTSGAVIRHRHGGLVHWATARATLFVFGSQHFLWFTDEDWKNMTDVFSKCPKDLPTPLPPAC</sequence>
<dbReference type="EMBL" id="GEDV01002061">
    <property type="protein sequence ID" value="JAP86496.1"/>
    <property type="molecule type" value="Transcribed_RNA"/>
</dbReference>